<dbReference type="KEGG" id="pseb:EOK75_06950"/>
<dbReference type="Proteomes" id="UP000298631">
    <property type="component" value="Chromosome"/>
</dbReference>
<sequence>MFVFPMAGLSSRFTKAGYKKPKYMLDAGGMTLFEHSIAGFSAYFKTEPFLFISLKGVVDPTFIREKCRRQGLPDDHIIIAELDAPTDGQATTVASGLADIGVAEAEPLTIFNIDTIYSSFQHPVLPDAPDVAGYLDVFEGPGEHWSFVRPQHPDEQFGRAVEVTEKRRISNLCSTGLYHFRSAGLFQQEFAAIRDVPASDLQGNERYIAPFYDRMIKNGKQVFYRVIDPQSVQFSGTPDEYAQFVAQNGWEAERP</sequence>
<dbReference type="SUPFAM" id="SSF53448">
    <property type="entry name" value="Nucleotide-diphospho-sugar transferases"/>
    <property type="match status" value="1"/>
</dbReference>
<gene>
    <name evidence="1" type="ORF">EOK75_06950</name>
</gene>
<dbReference type="Gene3D" id="3.90.550.10">
    <property type="entry name" value="Spore Coat Polysaccharide Biosynthesis Protein SpsA, Chain A"/>
    <property type="match status" value="1"/>
</dbReference>
<dbReference type="PIRSF" id="PIRSF028162">
    <property type="entry name" value="BcbE_prd"/>
    <property type="match status" value="1"/>
</dbReference>
<protein>
    <submittedName>
        <fullName evidence="1">Capsular biosynthesis protein</fullName>
    </submittedName>
</protein>
<reference evidence="1 2" key="1">
    <citation type="submission" date="2019-05" db="EMBL/GenBank/DDBJ databases">
        <title>Pseudorhodobacter turbinis sp. nov., isolated from the gut of the Korean turban shell.</title>
        <authorList>
            <person name="Jeong Y.-S."/>
            <person name="Kang W.-R."/>
            <person name="Bae J.-W."/>
        </authorList>
    </citation>
    <scope>NUCLEOTIDE SEQUENCE [LARGE SCALE GENOMIC DNA]</scope>
    <source>
        <strain evidence="1 2">S12M18</strain>
    </source>
</reference>
<dbReference type="OrthoDB" id="9788272at2"/>
<organism evidence="1 2">
    <name type="scientific">Pseudorhodobacter turbinis</name>
    <dbReference type="NCBI Taxonomy" id="2500533"/>
    <lineage>
        <taxon>Bacteria</taxon>
        <taxon>Pseudomonadati</taxon>
        <taxon>Pseudomonadota</taxon>
        <taxon>Alphaproteobacteria</taxon>
        <taxon>Rhodobacterales</taxon>
        <taxon>Paracoccaceae</taxon>
        <taxon>Pseudorhodobacter</taxon>
    </lineage>
</organism>
<accession>A0A4P8EEP0</accession>
<evidence type="ECO:0000313" key="2">
    <source>
        <dbReference type="Proteomes" id="UP000298631"/>
    </source>
</evidence>
<dbReference type="AlphaFoldDB" id="A0A4P8EEP0"/>
<proteinExistence type="predicted"/>
<keyword evidence="2" id="KW-1185">Reference proteome</keyword>
<dbReference type="RefSeq" id="WP_137193178.1">
    <property type="nucleotide sequence ID" value="NZ_CP039964.1"/>
</dbReference>
<evidence type="ECO:0000313" key="1">
    <source>
        <dbReference type="EMBL" id="QCO55510.1"/>
    </source>
</evidence>
<dbReference type="InterPro" id="IPR029044">
    <property type="entry name" value="Nucleotide-diphossugar_trans"/>
</dbReference>
<name>A0A4P8EEP0_9RHOB</name>
<dbReference type="InterPro" id="IPR016873">
    <property type="entry name" value="Caps_polysacc_synth_BcbE_prd"/>
</dbReference>
<dbReference type="EMBL" id="CP039964">
    <property type="protein sequence ID" value="QCO55510.1"/>
    <property type="molecule type" value="Genomic_DNA"/>
</dbReference>